<dbReference type="PANTHER" id="PTHR33879:SF3">
    <property type="entry name" value="17.6 KDA CLASS II HEAT SHOCK PROTEIN-RELATED"/>
    <property type="match status" value="1"/>
</dbReference>
<comment type="caution">
    <text evidence="1">The sequence shown here is derived from an EMBL/GenBank/DDBJ whole genome shotgun (WGS) entry which is preliminary data.</text>
</comment>
<gene>
    <name evidence="1" type="ORF">ZIOFF_011130</name>
</gene>
<sequence length="298" mass="32773">MRVHPAPCNIISAAAVLGRQKKLCRLPHVFSKVLELPFSAEADVAVEEDADGFRFAAATDEFWGAVRAHAIEIHPGVMKVVVRDGGGGGGGGGGGYELGEGIDMNRWRFRLPPCTRPALATAAYADGELVVMDFWSIGAVREACQEADTAMRGAFARIGRVGFEHLAKQNLHEKQVMTCGFGPDTERAQGVHTDFDAVLKKWSHGSNTGVQTEFSMHRRYSLTLGMGQMQQDDGAKHKVCKLSLVMVSMQPKHVDKMTFLEHVPERDVDYNLMAKVVHLEAAIDQIQKPLMDNDDLRF</sequence>
<dbReference type="EMBL" id="JACMSC010000003">
    <property type="protein sequence ID" value="KAG6528938.1"/>
    <property type="molecule type" value="Genomic_DNA"/>
</dbReference>
<dbReference type="PANTHER" id="PTHR33879">
    <property type="entry name" value="17.6 KDA CLASS II HEAT SHOCK PROTEIN-RELATED"/>
    <property type="match status" value="1"/>
</dbReference>
<organism evidence="1 2">
    <name type="scientific">Zingiber officinale</name>
    <name type="common">Ginger</name>
    <name type="synonym">Amomum zingiber</name>
    <dbReference type="NCBI Taxonomy" id="94328"/>
    <lineage>
        <taxon>Eukaryota</taxon>
        <taxon>Viridiplantae</taxon>
        <taxon>Streptophyta</taxon>
        <taxon>Embryophyta</taxon>
        <taxon>Tracheophyta</taxon>
        <taxon>Spermatophyta</taxon>
        <taxon>Magnoliopsida</taxon>
        <taxon>Liliopsida</taxon>
        <taxon>Zingiberales</taxon>
        <taxon>Zingiberaceae</taxon>
        <taxon>Zingiber</taxon>
    </lineage>
</organism>
<dbReference type="AlphaFoldDB" id="A0A8J5HQN2"/>
<protein>
    <submittedName>
        <fullName evidence="1">Uncharacterized protein</fullName>
    </submittedName>
</protein>
<evidence type="ECO:0000313" key="1">
    <source>
        <dbReference type="EMBL" id="KAG6528938.1"/>
    </source>
</evidence>
<evidence type="ECO:0000313" key="2">
    <source>
        <dbReference type="Proteomes" id="UP000734854"/>
    </source>
</evidence>
<keyword evidence="2" id="KW-1185">Reference proteome</keyword>
<dbReference type="Proteomes" id="UP000734854">
    <property type="component" value="Unassembled WGS sequence"/>
</dbReference>
<proteinExistence type="predicted"/>
<reference evidence="1 2" key="1">
    <citation type="submission" date="2020-08" db="EMBL/GenBank/DDBJ databases">
        <title>Plant Genome Project.</title>
        <authorList>
            <person name="Zhang R.-G."/>
        </authorList>
    </citation>
    <scope>NUCLEOTIDE SEQUENCE [LARGE SCALE GENOMIC DNA]</scope>
    <source>
        <tissue evidence="1">Rhizome</tissue>
    </source>
</reference>
<name>A0A8J5HQN2_ZINOF</name>
<accession>A0A8J5HQN2</accession>